<dbReference type="Pfam" id="PF03465">
    <property type="entry name" value="eRF1_3"/>
    <property type="match status" value="1"/>
</dbReference>
<dbReference type="GO" id="GO:0005737">
    <property type="term" value="C:cytoplasm"/>
    <property type="evidence" value="ECO:0007669"/>
    <property type="project" value="TreeGrafter"/>
</dbReference>
<dbReference type="InterPro" id="IPR029064">
    <property type="entry name" value="Ribosomal_eL30-like_sf"/>
</dbReference>
<feature type="compositionally biased region" description="Acidic residues" evidence="1">
    <location>
        <begin position="74"/>
        <end position="85"/>
    </location>
</feature>
<sequence>MKSAIANILQAQGEVKALNTFFTLMATEPARAFYGLKHGANVLIFSSMHPSGEQLSLLSGVAAILRFPLHELEDEAMSDSEEEDNADRTNDTK</sequence>
<feature type="domain" description="eRF1" evidence="2">
    <location>
        <begin position="38"/>
        <end position="69"/>
    </location>
</feature>
<dbReference type="InterPro" id="IPR004405">
    <property type="entry name" value="TF_pelota"/>
</dbReference>
<dbReference type="PANTHER" id="PTHR10853:SF0">
    <property type="entry name" value="PROTEIN PELOTA HOMOLOG"/>
    <property type="match status" value="1"/>
</dbReference>
<dbReference type="GO" id="GO:0071025">
    <property type="term" value="P:RNA surveillance"/>
    <property type="evidence" value="ECO:0007669"/>
    <property type="project" value="InterPro"/>
</dbReference>
<dbReference type="GO" id="GO:0070481">
    <property type="term" value="P:nuclear-transcribed mRNA catabolic process, non-stop decay"/>
    <property type="evidence" value="ECO:0007669"/>
    <property type="project" value="InterPro"/>
</dbReference>
<evidence type="ECO:0000313" key="3">
    <source>
        <dbReference type="Proteomes" id="UP000887564"/>
    </source>
</evidence>
<dbReference type="GO" id="GO:0032790">
    <property type="term" value="P:ribosome disassembly"/>
    <property type="evidence" value="ECO:0007669"/>
    <property type="project" value="TreeGrafter"/>
</dbReference>
<dbReference type="Proteomes" id="UP000887564">
    <property type="component" value="Unplaced"/>
</dbReference>
<dbReference type="Gene3D" id="3.30.1330.30">
    <property type="match status" value="1"/>
</dbReference>
<evidence type="ECO:0000256" key="1">
    <source>
        <dbReference type="SAM" id="MobiDB-lite"/>
    </source>
</evidence>
<dbReference type="GO" id="GO:0070651">
    <property type="term" value="P:nonfunctional rRNA decay"/>
    <property type="evidence" value="ECO:0007669"/>
    <property type="project" value="TreeGrafter"/>
</dbReference>
<dbReference type="InterPro" id="IPR005142">
    <property type="entry name" value="eRF1_3"/>
</dbReference>
<keyword evidence="3" id="KW-1185">Reference proteome</keyword>
<dbReference type="AlphaFoldDB" id="A0A914RMF5"/>
<proteinExistence type="predicted"/>
<reference evidence="4" key="1">
    <citation type="submission" date="2022-11" db="UniProtKB">
        <authorList>
            <consortium name="WormBaseParasite"/>
        </authorList>
    </citation>
    <scope>IDENTIFICATION</scope>
</reference>
<accession>A0A914RMF5</accession>
<evidence type="ECO:0000313" key="4">
    <source>
        <dbReference type="WBParaSite" id="PEQ_0000759701-mRNA-1"/>
    </source>
</evidence>
<dbReference type="WBParaSite" id="PEQ_0000759701-mRNA-1">
    <property type="protein sequence ID" value="PEQ_0000759701-mRNA-1"/>
    <property type="gene ID" value="PEQ_0000759701"/>
</dbReference>
<evidence type="ECO:0000259" key="2">
    <source>
        <dbReference type="Pfam" id="PF03465"/>
    </source>
</evidence>
<dbReference type="SUPFAM" id="SSF55315">
    <property type="entry name" value="L30e-like"/>
    <property type="match status" value="1"/>
</dbReference>
<dbReference type="GO" id="GO:0070966">
    <property type="term" value="P:nuclear-transcribed mRNA catabolic process, no-go decay"/>
    <property type="evidence" value="ECO:0007669"/>
    <property type="project" value="InterPro"/>
</dbReference>
<protein>
    <submittedName>
        <fullName evidence="4">ERF1 domain-containing protein</fullName>
    </submittedName>
</protein>
<organism evidence="3 4">
    <name type="scientific">Parascaris equorum</name>
    <name type="common">Equine roundworm</name>
    <dbReference type="NCBI Taxonomy" id="6256"/>
    <lineage>
        <taxon>Eukaryota</taxon>
        <taxon>Metazoa</taxon>
        <taxon>Ecdysozoa</taxon>
        <taxon>Nematoda</taxon>
        <taxon>Chromadorea</taxon>
        <taxon>Rhabditida</taxon>
        <taxon>Spirurina</taxon>
        <taxon>Ascaridomorpha</taxon>
        <taxon>Ascaridoidea</taxon>
        <taxon>Ascarididae</taxon>
        <taxon>Parascaris</taxon>
    </lineage>
</organism>
<dbReference type="PANTHER" id="PTHR10853">
    <property type="entry name" value="PELOTA"/>
    <property type="match status" value="1"/>
</dbReference>
<name>A0A914RMF5_PAREQ</name>
<feature type="region of interest" description="Disordered" evidence="1">
    <location>
        <begin position="74"/>
        <end position="93"/>
    </location>
</feature>